<gene>
    <name evidence="1" type="ORF">SFLOR_v1c03930</name>
</gene>
<dbReference type="EMBL" id="CP025057">
    <property type="protein sequence ID" value="AUB31445.1"/>
    <property type="molecule type" value="Genomic_DNA"/>
</dbReference>
<organism evidence="1 2">
    <name type="scientific">Spiroplasma floricola 23-6</name>
    <dbReference type="NCBI Taxonomy" id="1336749"/>
    <lineage>
        <taxon>Bacteria</taxon>
        <taxon>Bacillati</taxon>
        <taxon>Mycoplasmatota</taxon>
        <taxon>Mollicutes</taxon>
        <taxon>Entomoplasmatales</taxon>
        <taxon>Spiroplasmataceae</taxon>
        <taxon>Spiroplasma</taxon>
    </lineage>
</organism>
<name>A0A2K8SDM0_9MOLU</name>
<evidence type="ECO:0000313" key="1">
    <source>
        <dbReference type="EMBL" id="AUB31445.1"/>
    </source>
</evidence>
<dbReference type="Proteomes" id="UP000231823">
    <property type="component" value="Chromosome"/>
</dbReference>
<reference evidence="1 2" key="1">
    <citation type="submission" date="2017-12" db="EMBL/GenBank/DDBJ databases">
        <title>Complete genome sequence of Spiroplasma floricola 23-6 (ATCC 29989).</title>
        <authorList>
            <person name="Tsai Y.-M."/>
            <person name="Wu P.-S."/>
            <person name="Lo W.-S."/>
            <person name="Kuo C.-H."/>
        </authorList>
    </citation>
    <scope>NUCLEOTIDE SEQUENCE [LARGE SCALE GENOMIC DNA]</scope>
    <source>
        <strain evidence="1 2">23-6</strain>
    </source>
</reference>
<dbReference type="RefSeq" id="WP_100916437.1">
    <property type="nucleotide sequence ID" value="NZ_CP025057.1"/>
</dbReference>
<dbReference type="AlphaFoldDB" id="A0A2K8SDM0"/>
<keyword evidence="2" id="KW-1185">Reference proteome</keyword>
<protein>
    <submittedName>
        <fullName evidence="1">Uncharacterized protein</fullName>
    </submittedName>
</protein>
<dbReference type="KEGG" id="sfz:SFLOR_v1c03930"/>
<dbReference type="OrthoDB" id="388855at2"/>
<accession>A0A2K8SDM0</accession>
<proteinExistence type="predicted"/>
<sequence length="175" mass="20551">MSEKVYQLSSDQIGVVNFPEPWLLAHFEIEGELEPFQIFFPSLTEGVQNFSSFFEKKIINYWLTQGDKGKIKIDRLRNYLLTTWMNPGIETIKELMYQNYGNSEFKDKTAKELIENGYDFMGITIGHICLKYNKNHFYYDKLHVSIRAVDKILAVNFWTKIKEEAVKNASNLETK</sequence>
<evidence type="ECO:0000313" key="2">
    <source>
        <dbReference type="Proteomes" id="UP000231823"/>
    </source>
</evidence>